<keyword evidence="3" id="KW-1185">Reference proteome</keyword>
<feature type="transmembrane region" description="Helical" evidence="1">
    <location>
        <begin position="52"/>
        <end position="69"/>
    </location>
</feature>
<proteinExistence type="predicted"/>
<evidence type="ECO:0000313" key="3">
    <source>
        <dbReference type="Proteomes" id="UP001431532"/>
    </source>
</evidence>
<keyword evidence="1" id="KW-1133">Transmembrane helix</keyword>
<sequence length="173" mass="20145">MKNRILAVMPLVSVLFFLVAGLYWGQWVLGLTAFLLIPLSWIILTGKPLKRLSEIMPFICLVLFLWLGFGLNLWHPGWMVFFLIPLVNIIVERRINARKIVGIIVTGAYIGIGLATGQWHPTWIMFLLIPIINTIFFPQRHAYINLNKDMFRAKFKDIIIEHEQRKPKDDDDF</sequence>
<dbReference type="Proteomes" id="UP001431532">
    <property type="component" value="Unassembled WGS sequence"/>
</dbReference>
<evidence type="ECO:0008006" key="4">
    <source>
        <dbReference type="Google" id="ProtNLM"/>
    </source>
</evidence>
<protein>
    <recommendedName>
        <fullName evidence="4">Apolipoprotein N-acyltransferase</fullName>
    </recommendedName>
</protein>
<feature type="transmembrane region" description="Helical" evidence="1">
    <location>
        <begin position="5"/>
        <end position="22"/>
    </location>
</feature>
<comment type="caution">
    <text evidence="2">The sequence shown here is derived from an EMBL/GenBank/DDBJ whole genome shotgun (WGS) entry which is preliminary data.</text>
</comment>
<feature type="transmembrane region" description="Helical" evidence="1">
    <location>
        <begin position="75"/>
        <end position="91"/>
    </location>
</feature>
<evidence type="ECO:0000256" key="1">
    <source>
        <dbReference type="SAM" id="Phobius"/>
    </source>
</evidence>
<name>A0AAW6UBK7_9MOLU</name>
<gene>
    <name evidence="2" type="ORF">QJ521_07850</name>
</gene>
<feature type="transmembrane region" description="Helical" evidence="1">
    <location>
        <begin position="100"/>
        <end position="117"/>
    </location>
</feature>
<dbReference type="AlphaFoldDB" id="A0AAW6UBK7"/>
<dbReference type="RefSeq" id="WP_282839909.1">
    <property type="nucleotide sequence ID" value="NZ_JASCXW010000029.1"/>
</dbReference>
<reference evidence="2" key="1">
    <citation type="submission" date="2023-05" db="EMBL/GenBank/DDBJ databases">
        <title>Mariniplasma microaerophilum sp. nov., a novel anaerobic mollicute isolated from terrestrial mud volcano, Taman Peninsula, Russia.</title>
        <authorList>
            <person name="Khomyakova M.A."/>
            <person name="Merkel A.Y."/>
            <person name="Slobodkin A.I."/>
        </authorList>
    </citation>
    <scope>NUCLEOTIDE SEQUENCE</scope>
    <source>
        <strain evidence="2">M4Ah</strain>
    </source>
</reference>
<feature type="transmembrane region" description="Helical" evidence="1">
    <location>
        <begin position="123"/>
        <end position="146"/>
    </location>
</feature>
<feature type="transmembrane region" description="Helical" evidence="1">
    <location>
        <begin position="28"/>
        <end position="45"/>
    </location>
</feature>
<organism evidence="2 3">
    <name type="scientific">Peloplasma aerotolerans</name>
    <dbReference type="NCBI Taxonomy" id="3044389"/>
    <lineage>
        <taxon>Bacteria</taxon>
        <taxon>Bacillati</taxon>
        <taxon>Mycoplasmatota</taxon>
        <taxon>Mollicutes</taxon>
        <taxon>Acholeplasmatales</taxon>
        <taxon>Acholeplasmataceae</taxon>
        <taxon>Peloplasma</taxon>
    </lineage>
</organism>
<accession>A0AAW6UBK7</accession>
<keyword evidence="1" id="KW-0812">Transmembrane</keyword>
<dbReference type="EMBL" id="JASCXW010000029">
    <property type="protein sequence ID" value="MDI6453476.1"/>
    <property type="molecule type" value="Genomic_DNA"/>
</dbReference>
<keyword evidence="1" id="KW-0472">Membrane</keyword>
<evidence type="ECO:0000313" key="2">
    <source>
        <dbReference type="EMBL" id="MDI6453476.1"/>
    </source>
</evidence>